<accession>A0A5N8VH15</accession>
<evidence type="ECO:0000313" key="3">
    <source>
        <dbReference type="EMBL" id="MPY33368.1"/>
    </source>
</evidence>
<keyword evidence="4" id="KW-1185">Reference proteome</keyword>
<evidence type="ECO:0000256" key="1">
    <source>
        <dbReference type="SAM" id="MobiDB-lite"/>
    </source>
</evidence>
<feature type="domain" description="Lipocalin-like" evidence="2">
    <location>
        <begin position="45"/>
        <end position="131"/>
    </location>
</feature>
<comment type="caution">
    <text evidence="3">The sequence shown here is derived from an EMBL/GenBank/DDBJ whole genome shotgun (WGS) entry which is preliminary data.</text>
</comment>
<dbReference type="GO" id="GO:0016491">
    <property type="term" value="F:oxidoreductase activity"/>
    <property type="evidence" value="ECO:0007669"/>
    <property type="project" value="InterPro"/>
</dbReference>
<evidence type="ECO:0000259" key="2">
    <source>
        <dbReference type="Pfam" id="PF13924"/>
    </source>
</evidence>
<dbReference type="Pfam" id="PF13924">
    <property type="entry name" value="Lipocalin_5"/>
    <property type="match status" value="1"/>
</dbReference>
<protein>
    <recommendedName>
        <fullName evidence="2">Lipocalin-like domain-containing protein</fullName>
    </recommendedName>
</protein>
<reference evidence="3 4" key="1">
    <citation type="submission" date="2019-07" db="EMBL/GenBank/DDBJ databases">
        <title>New species of Amycolatopsis and Streptomyces.</title>
        <authorList>
            <person name="Duangmal K."/>
            <person name="Teo W.F.A."/>
            <person name="Lipun K."/>
        </authorList>
    </citation>
    <scope>NUCLEOTIDE SEQUENCE [LARGE SCALE GENOMIC DNA]</scope>
    <source>
        <strain evidence="3 4">NBRC 109810</strain>
    </source>
</reference>
<sequence>MGQTPRCRSSSSAHGTVPAPPSKGVGEIGRVGLAPAIANRIFHAAGRRIRSGGEQELTEAARHYLACIGTFRVPDGKSVVHEVALCQYPNWMGDGRTRVARLDGTMLELEPPEPMGVHGRTRTGVLTWERAEPH</sequence>
<organism evidence="3 4">
    <name type="scientific">Streptomyces adustus</name>
    <dbReference type="NCBI Taxonomy" id="1609272"/>
    <lineage>
        <taxon>Bacteria</taxon>
        <taxon>Bacillati</taxon>
        <taxon>Actinomycetota</taxon>
        <taxon>Actinomycetes</taxon>
        <taxon>Kitasatosporales</taxon>
        <taxon>Streptomycetaceae</taxon>
        <taxon>Streptomyces</taxon>
    </lineage>
</organism>
<feature type="region of interest" description="Disordered" evidence="1">
    <location>
        <begin position="1"/>
        <end position="26"/>
    </location>
</feature>
<gene>
    <name evidence="3" type="ORF">FNH09_19490</name>
</gene>
<feature type="compositionally biased region" description="Polar residues" evidence="1">
    <location>
        <begin position="1"/>
        <end position="14"/>
    </location>
</feature>
<dbReference type="Proteomes" id="UP000325849">
    <property type="component" value="Unassembled WGS sequence"/>
</dbReference>
<dbReference type="AlphaFoldDB" id="A0A5N8VH15"/>
<dbReference type="InterPro" id="IPR037165">
    <property type="entry name" value="AldOxase/xan_DH_Mopterin-bd_sf"/>
</dbReference>
<evidence type="ECO:0000313" key="4">
    <source>
        <dbReference type="Proteomes" id="UP000325849"/>
    </source>
</evidence>
<dbReference type="EMBL" id="VJZD01000073">
    <property type="protein sequence ID" value="MPY33368.1"/>
    <property type="molecule type" value="Genomic_DNA"/>
</dbReference>
<dbReference type="InterPro" id="IPR024311">
    <property type="entry name" value="Lipocalin-like"/>
</dbReference>
<proteinExistence type="predicted"/>
<dbReference type="OrthoDB" id="118834at2"/>
<name>A0A5N8VH15_9ACTN</name>
<dbReference type="SUPFAM" id="SSF56003">
    <property type="entry name" value="Molybdenum cofactor-binding domain"/>
    <property type="match status" value="1"/>
</dbReference>